<dbReference type="SUPFAM" id="SSF50939">
    <property type="entry name" value="Sialidases"/>
    <property type="match status" value="1"/>
</dbReference>
<dbReference type="InterPro" id="IPR036278">
    <property type="entry name" value="Sialidase_sf"/>
</dbReference>
<evidence type="ECO:0000313" key="1">
    <source>
        <dbReference type="EMBL" id="CAB4861182.1"/>
    </source>
</evidence>
<proteinExistence type="predicted"/>
<reference evidence="1" key="1">
    <citation type="submission" date="2020-05" db="EMBL/GenBank/DDBJ databases">
        <authorList>
            <person name="Chiriac C."/>
            <person name="Salcher M."/>
            <person name="Ghai R."/>
            <person name="Kavagutti S V."/>
        </authorList>
    </citation>
    <scope>NUCLEOTIDE SEQUENCE</scope>
</reference>
<accession>A0A6J7CRD5</accession>
<dbReference type="EMBL" id="CAFBLQ010000015">
    <property type="protein sequence ID" value="CAB4861182.1"/>
    <property type="molecule type" value="Genomic_DNA"/>
</dbReference>
<organism evidence="1">
    <name type="scientific">freshwater metagenome</name>
    <dbReference type="NCBI Taxonomy" id="449393"/>
    <lineage>
        <taxon>unclassified sequences</taxon>
        <taxon>metagenomes</taxon>
        <taxon>ecological metagenomes</taxon>
    </lineage>
</organism>
<gene>
    <name evidence="1" type="ORF">UFOPK3423_00237</name>
</gene>
<name>A0A6J7CRD5_9ZZZZ</name>
<protein>
    <submittedName>
        <fullName evidence="1">Unannotated protein</fullName>
    </submittedName>
</protein>
<dbReference type="PROSITE" id="PS51257">
    <property type="entry name" value="PROKAR_LIPOPROTEIN"/>
    <property type="match status" value="1"/>
</dbReference>
<sequence length="570" mass="58285">MQRGTHLSRTRLLLAVASVAACIAAITPVAFGGSAPVNTAPPTVSGTAKVGSKLTADPGTWSGSPTGFAYQWQRCESTGSTPAGESWALQNATVNNPILSIVWGGPAGAETFVATVEDIDGSNSILTSPDGVTWTKRTAPRDTYVSVAWGGPAGDRKFVAVNPLYVATSPDGITWTEQAAPSTHFWTAVTWGGPTGDEKFVAVSRQDQVVMTSPDGITWTEHAAAADGFWGAVAWGGPPGQEKFVAIDTKEFGAATEVMTSPDGVAWTAQTAPDGRWKSVTWGGPAGGEKFVAVGIAALMTSPDGITWTAQPAAGTRDWRGVTWGGEAGDKKFVVVSRNSTEPVEGGVITSPDGVTWTDRTSAAQNYWVAVAWGGAQGQETFVAVAAGGTGPDVNVFSRVMTGAAPSLTCTDISGATAETYTLTSADAGKVLRVKVTATNGSGSASATSRPTAIVAAGSSGGITVGAPQVRGSTIRTLVRVRGAGRVTQAGTFRSGSRAKVACRATPVSAKKAGTVLLRCAITQGAQSARTAGPVRVKLATTFRPTGGKARVVTRTVVLRSLKPAPAFTG</sequence>
<dbReference type="AlphaFoldDB" id="A0A6J7CRD5"/>
<dbReference type="Gene3D" id="2.60.40.2700">
    <property type="match status" value="2"/>
</dbReference>